<feature type="region of interest" description="Interaction with substrate tRNA" evidence="10">
    <location>
        <begin position="160"/>
        <end position="164"/>
    </location>
</feature>
<dbReference type="PANTHER" id="PTHR11088">
    <property type="entry name" value="TRNA DIMETHYLALLYLTRANSFERASE"/>
    <property type="match status" value="1"/>
</dbReference>
<comment type="similarity">
    <text evidence="3 10 13">Belongs to the IPP transferase family.</text>
</comment>
<feature type="site" description="Interaction with substrate tRNA" evidence="10">
    <location>
        <position position="124"/>
    </location>
</feature>
<sequence length="327" mass="37221">MTKPTVIFLMGSTASGKTDLAINLSREIPVDIISVDSALIYRDMNIGTAKPTAEELVLAPHALIDICDPSESYSVADFCYDATREIEKSIAAGRTPLLVGGTMMYFHALLEGLADMPATDSATREQIEREAQERGWPALHQELAKVDPEYATQIHPNHSQRIGRALAVYRISGKTMTAFRIEQQKQSLSGLSGLMNQYEVVQLALMPMDRVWLHQRIEQRYHQMLDQGFEDEVKRLYQRGNLHLDMPSMRSVGYRQMWQYVDGQYDYQTMVEKGLVATRQLAKRQITWLRRWNQLKVLEVAPKSETLAIVSAKNFEKALNFLSKKPI</sequence>
<feature type="binding site" evidence="10">
    <location>
        <begin position="11"/>
        <end position="18"/>
    </location>
    <ligand>
        <name>ATP</name>
        <dbReference type="ChEBI" id="CHEBI:30616"/>
    </ligand>
</feature>
<keyword evidence="6 10" id="KW-0547">Nucleotide-binding</keyword>
<comment type="caution">
    <text evidence="14">The sequence shown here is derived from an EMBL/GenBank/DDBJ whole genome shotgun (WGS) entry which is preliminary data.</text>
</comment>
<organism evidence="14 15">
    <name type="scientific">Candidatus Endobugula sertula</name>
    <name type="common">Bugula neritina bacterial symbiont</name>
    <dbReference type="NCBI Taxonomy" id="62101"/>
    <lineage>
        <taxon>Bacteria</taxon>
        <taxon>Pseudomonadati</taxon>
        <taxon>Pseudomonadota</taxon>
        <taxon>Gammaproteobacteria</taxon>
        <taxon>Cellvibrionales</taxon>
        <taxon>Cellvibrionaceae</taxon>
        <taxon>Candidatus Endobugula</taxon>
    </lineage>
</organism>
<gene>
    <name evidence="10" type="primary">miaA</name>
    <name evidence="14" type="ORF">AB835_12050</name>
</gene>
<evidence type="ECO:0000256" key="4">
    <source>
        <dbReference type="ARBA" id="ARBA00022679"/>
    </source>
</evidence>
<dbReference type="FunFam" id="1.10.20.140:FF:000001">
    <property type="entry name" value="tRNA dimethylallyltransferase"/>
    <property type="match status" value="1"/>
</dbReference>
<evidence type="ECO:0000256" key="3">
    <source>
        <dbReference type="ARBA" id="ARBA00005842"/>
    </source>
</evidence>
<evidence type="ECO:0000256" key="5">
    <source>
        <dbReference type="ARBA" id="ARBA00022694"/>
    </source>
</evidence>
<evidence type="ECO:0000256" key="11">
    <source>
        <dbReference type="RuleBase" id="RU003783"/>
    </source>
</evidence>
<feature type="region of interest" description="Interaction with substrate tRNA" evidence="10">
    <location>
        <begin position="36"/>
        <end position="39"/>
    </location>
</feature>
<dbReference type="PANTHER" id="PTHR11088:SF60">
    <property type="entry name" value="TRNA DIMETHYLALLYLTRANSFERASE"/>
    <property type="match status" value="1"/>
</dbReference>
<evidence type="ECO:0000256" key="13">
    <source>
        <dbReference type="RuleBase" id="RU003785"/>
    </source>
</evidence>
<reference evidence="14 15" key="1">
    <citation type="journal article" date="2016" name="Appl. Environ. Microbiol.">
        <title>Lack of Overt Genome Reduction in the Bryostatin-Producing Bryozoan Symbiont "Candidatus Endobugula sertula".</title>
        <authorList>
            <person name="Miller I.J."/>
            <person name="Vanee N."/>
            <person name="Fong S.S."/>
            <person name="Lim-Fong G.E."/>
            <person name="Kwan J.C."/>
        </authorList>
    </citation>
    <scope>NUCLEOTIDE SEQUENCE [LARGE SCALE GENOMIC DNA]</scope>
    <source>
        <strain evidence="14">AB1-4</strain>
    </source>
</reference>
<dbReference type="HAMAP" id="MF_00185">
    <property type="entry name" value="IPP_trans"/>
    <property type="match status" value="1"/>
</dbReference>
<keyword evidence="5 10" id="KW-0819">tRNA processing</keyword>
<keyword evidence="8 10" id="KW-0460">Magnesium</keyword>
<evidence type="ECO:0000256" key="2">
    <source>
        <dbReference type="ARBA" id="ARBA00003213"/>
    </source>
</evidence>
<evidence type="ECO:0000313" key="15">
    <source>
        <dbReference type="Proteomes" id="UP000242502"/>
    </source>
</evidence>
<evidence type="ECO:0000256" key="9">
    <source>
        <dbReference type="ARBA" id="ARBA00049563"/>
    </source>
</evidence>
<dbReference type="InterPro" id="IPR039657">
    <property type="entry name" value="Dimethylallyltransferase"/>
</dbReference>
<dbReference type="GO" id="GO:0006400">
    <property type="term" value="P:tRNA modification"/>
    <property type="evidence" value="ECO:0007669"/>
    <property type="project" value="TreeGrafter"/>
</dbReference>
<comment type="catalytic activity">
    <reaction evidence="9 10 11">
        <text>adenosine(37) in tRNA + dimethylallyl diphosphate = N(6)-dimethylallyladenosine(37) in tRNA + diphosphate</text>
        <dbReference type="Rhea" id="RHEA:26482"/>
        <dbReference type="Rhea" id="RHEA-COMP:10162"/>
        <dbReference type="Rhea" id="RHEA-COMP:10375"/>
        <dbReference type="ChEBI" id="CHEBI:33019"/>
        <dbReference type="ChEBI" id="CHEBI:57623"/>
        <dbReference type="ChEBI" id="CHEBI:74411"/>
        <dbReference type="ChEBI" id="CHEBI:74415"/>
        <dbReference type="EC" id="2.5.1.75"/>
    </reaction>
</comment>
<dbReference type="GO" id="GO:0052381">
    <property type="term" value="F:tRNA dimethylallyltransferase activity"/>
    <property type="evidence" value="ECO:0007669"/>
    <property type="project" value="UniProtKB-UniRule"/>
</dbReference>
<accession>A0A1D2QMN1</accession>
<evidence type="ECO:0000256" key="12">
    <source>
        <dbReference type="RuleBase" id="RU003784"/>
    </source>
</evidence>
<dbReference type="InterPro" id="IPR018022">
    <property type="entry name" value="IPT"/>
</dbReference>
<comment type="cofactor">
    <cofactor evidence="1 10">
        <name>Mg(2+)</name>
        <dbReference type="ChEBI" id="CHEBI:18420"/>
    </cofactor>
</comment>
<feature type="region of interest" description="Interaction with substrate tRNA" evidence="10">
    <location>
        <begin position="283"/>
        <end position="290"/>
    </location>
</feature>
<evidence type="ECO:0000313" key="14">
    <source>
        <dbReference type="EMBL" id="ODS22839.1"/>
    </source>
</evidence>
<dbReference type="InterPro" id="IPR027417">
    <property type="entry name" value="P-loop_NTPase"/>
</dbReference>
<dbReference type="STRING" id="62101.AB835_12050"/>
<evidence type="ECO:0000256" key="10">
    <source>
        <dbReference type="HAMAP-Rule" id="MF_00185"/>
    </source>
</evidence>
<feature type="binding site" evidence="10">
    <location>
        <begin position="13"/>
        <end position="18"/>
    </location>
    <ligand>
        <name>substrate</name>
    </ligand>
</feature>
<dbReference type="EC" id="2.5.1.75" evidence="10"/>
<dbReference type="Proteomes" id="UP000242502">
    <property type="component" value="Unassembled WGS sequence"/>
</dbReference>
<evidence type="ECO:0000256" key="1">
    <source>
        <dbReference type="ARBA" id="ARBA00001946"/>
    </source>
</evidence>
<comment type="caution">
    <text evidence="10">Lacks conserved residue(s) required for the propagation of feature annotation.</text>
</comment>
<comment type="subunit">
    <text evidence="10">Monomer.</text>
</comment>
<dbReference type="Gene3D" id="1.10.20.140">
    <property type="match status" value="1"/>
</dbReference>
<proteinExistence type="inferred from homology"/>
<comment type="function">
    <text evidence="2 10 12">Catalyzes the transfer of a dimethylallyl group onto the adenine at position 37 in tRNAs that read codons beginning with uridine, leading to the formation of N6-(dimethylallyl)adenosine (i(6)A).</text>
</comment>
<evidence type="ECO:0000256" key="8">
    <source>
        <dbReference type="ARBA" id="ARBA00022842"/>
    </source>
</evidence>
<dbReference type="EMBL" id="MDLC01000050">
    <property type="protein sequence ID" value="ODS22839.1"/>
    <property type="molecule type" value="Genomic_DNA"/>
</dbReference>
<evidence type="ECO:0000256" key="7">
    <source>
        <dbReference type="ARBA" id="ARBA00022840"/>
    </source>
</evidence>
<dbReference type="SUPFAM" id="SSF52540">
    <property type="entry name" value="P-loop containing nucleoside triphosphate hydrolases"/>
    <property type="match status" value="1"/>
</dbReference>
<keyword evidence="7 10" id="KW-0067">ATP-binding</keyword>
<dbReference type="Gene3D" id="3.40.50.300">
    <property type="entry name" value="P-loop containing nucleotide triphosphate hydrolases"/>
    <property type="match status" value="1"/>
</dbReference>
<name>A0A1D2QMN1_9GAMM</name>
<feature type="site" description="Interaction with substrate tRNA" evidence="10">
    <location>
        <position position="102"/>
    </location>
</feature>
<dbReference type="NCBIfam" id="TIGR00174">
    <property type="entry name" value="miaA"/>
    <property type="match status" value="1"/>
</dbReference>
<dbReference type="Pfam" id="PF01715">
    <property type="entry name" value="IPPT"/>
    <property type="match status" value="1"/>
</dbReference>
<evidence type="ECO:0000256" key="6">
    <source>
        <dbReference type="ARBA" id="ARBA00022741"/>
    </source>
</evidence>
<dbReference type="GO" id="GO:0005524">
    <property type="term" value="F:ATP binding"/>
    <property type="evidence" value="ECO:0007669"/>
    <property type="project" value="UniProtKB-UniRule"/>
</dbReference>
<keyword evidence="4 10" id="KW-0808">Transferase</keyword>
<protein>
    <recommendedName>
        <fullName evidence="10">tRNA dimethylallyltransferase</fullName>
        <ecNumber evidence="10">2.5.1.75</ecNumber>
    </recommendedName>
    <alternativeName>
        <fullName evidence="10">Dimethylallyl diphosphate:tRNA dimethylallyltransferase</fullName>
        <shortName evidence="10">DMAPP:tRNA dimethylallyltransferase</shortName>
        <shortName evidence="10">DMATase</shortName>
    </alternativeName>
    <alternativeName>
        <fullName evidence="10">Isopentenyl-diphosphate:tRNA isopentenyltransferase</fullName>
        <shortName evidence="10">IPP transferase</shortName>
        <shortName evidence="10">IPPT</shortName>
        <shortName evidence="10">IPTase</shortName>
    </alternativeName>
</protein>
<dbReference type="AlphaFoldDB" id="A0A1D2QMN1"/>